<sequence>MNAMINGKRPQGRPHKSFPSRVQEWIDLACSKRSDSGEQCEVKKAMKSRGGPHYLNAWNRLGSTPTSTFQRMTSCTLAKTAPVGDEFQLTALRSTDDDDDIFVSRELRIGV</sequence>
<gene>
    <name evidence="1" type="ORF">PLOB_00005159</name>
</gene>
<name>A0ABN8QHK6_9CNID</name>
<evidence type="ECO:0000313" key="1">
    <source>
        <dbReference type="EMBL" id="CAH3162029.1"/>
    </source>
</evidence>
<dbReference type="EMBL" id="CALNXK010000122">
    <property type="protein sequence ID" value="CAH3162029.1"/>
    <property type="molecule type" value="Genomic_DNA"/>
</dbReference>
<organism evidence="1 2">
    <name type="scientific">Porites lobata</name>
    <dbReference type="NCBI Taxonomy" id="104759"/>
    <lineage>
        <taxon>Eukaryota</taxon>
        <taxon>Metazoa</taxon>
        <taxon>Cnidaria</taxon>
        <taxon>Anthozoa</taxon>
        <taxon>Hexacorallia</taxon>
        <taxon>Scleractinia</taxon>
        <taxon>Fungiina</taxon>
        <taxon>Poritidae</taxon>
        <taxon>Porites</taxon>
    </lineage>
</organism>
<proteinExistence type="predicted"/>
<comment type="caution">
    <text evidence="1">The sequence shown here is derived from an EMBL/GenBank/DDBJ whole genome shotgun (WGS) entry which is preliminary data.</text>
</comment>
<evidence type="ECO:0000313" key="2">
    <source>
        <dbReference type="Proteomes" id="UP001159405"/>
    </source>
</evidence>
<dbReference type="Proteomes" id="UP001159405">
    <property type="component" value="Unassembled WGS sequence"/>
</dbReference>
<accession>A0ABN8QHK6</accession>
<protein>
    <submittedName>
        <fullName evidence="1">Uncharacterized protein</fullName>
    </submittedName>
</protein>
<reference evidence="1 2" key="1">
    <citation type="submission" date="2022-05" db="EMBL/GenBank/DDBJ databases">
        <authorList>
            <consortium name="Genoscope - CEA"/>
            <person name="William W."/>
        </authorList>
    </citation>
    <scope>NUCLEOTIDE SEQUENCE [LARGE SCALE GENOMIC DNA]</scope>
</reference>
<keyword evidence="2" id="KW-1185">Reference proteome</keyword>